<proteinExistence type="predicted"/>
<dbReference type="Gene3D" id="3.40.50.1010">
    <property type="entry name" value="5'-nuclease"/>
    <property type="match status" value="1"/>
</dbReference>
<dbReference type="Proteomes" id="UP001221898">
    <property type="component" value="Unassembled WGS sequence"/>
</dbReference>
<evidence type="ECO:0000256" key="1">
    <source>
        <dbReference type="SAM" id="MobiDB-lite"/>
    </source>
</evidence>
<sequence>MKALDKAKILNAAEVKILPFTNRKQTGINTIKFLPIAELSSVTQDQPLLSPGDTLWAAGWVIKAQDPEFQHSNWNGWMKRIHADDAKQSTQVDFLPVIEGDPNDYRAIFTTLKECMRLSGDKVTIVTFDLPIWLKAVDIIKQANLPIIPRLGGFHLLKSYLGSLGNIMDDSGLLELIQLIYPGSTTANHILNGGCFDKAICAHLLIDAAIYQYVMKHVFTEEELGEMRTFMEKVADGKRGARHTAPIVAVFEQRFEETFKRLAEGGRTPALWVQYHYMVDVIKIFIKTERLSDHDGHLSCIVTRMLDIFSAAGHHQYAKGARLYCQLMKQLETSPGYKETFEGFTAHGNHVVRYSCHDWSGTWCDICIEQTLMKAAKSEGGLSRGRMRNCDSGHKCWVQTLSHFSDVNKRMEEGVKKHGPLHKDLVKTRMKRDAEAIELALKWFEENNPFDHDRDKQLLVSFSTGFTSTADDAVNAERVAKVGREMQIKLDGQSVTSTMEVKFKVQALSSLRKIPKVSEKKIHLNSLQLFNQLIIFSQRDMTVETSLEYELTPFPLSLFSNKDQKMNKANKAGFSKTSLKELTDPLDLTNQPCSSLVVDGGWLLYMVKWEQGQTWQEIADSYLRYVQCLGSHSQKIIVVFDGYSSSPKDHDHIRRTKNSCCDLQIRLDMIHLTPRAKFMDNTHNKSELIHLLSSTFRKRHITVEQCDNDADTSIVRAALAAAADDSVEVRAEDADVLVMLVHHSSSTNHPLFLTTSKGSYDVRRIQEALSERQRRYLLFCHTFTGCDTVSAIGGHGKMMLFDRFCAGDIDEHMDIFLDVHATKDAVIRAGIAIFQHIYHAPGTTLGAIRYNMFSRKEAAGFIKPETLPPTEGAAAQHSLRAYLQTQDWMLLQSMSLDPSDYGWMVGVHGYEPVPTLDPMAPEELLQFTSWTELINNHGRAPGQILTPGTTGHRDAGFNRKSSESEWEPIRS</sequence>
<organism evidence="2 3">
    <name type="scientific">Aldrovandia affinis</name>
    <dbReference type="NCBI Taxonomy" id="143900"/>
    <lineage>
        <taxon>Eukaryota</taxon>
        <taxon>Metazoa</taxon>
        <taxon>Chordata</taxon>
        <taxon>Craniata</taxon>
        <taxon>Vertebrata</taxon>
        <taxon>Euteleostomi</taxon>
        <taxon>Actinopterygii</taxon>
        <taxon>Neopterygii</taxon>
        <taxon>Teleostei</taxon>
        <taxon>Notacanthiformes</taxon>
        <taxon>Halosauridae</taxon>
        <taxon>Aldrovandia</taxon>
    </lineage>
</organism>
<dbReference type="AlphaFoldDB" id="A0AAD7WH66"/>
<protein>
    <submittedName>
        <fullName evidence="2">Uncharacterized protein</fullName>
    </submittedName>
</protein>
<accession>A0AAD7WH66</accession>
<dbReference type="PANTHER" id="PTHR46704">
    <property type="entry name" value="CXC DOMAIN-CONTAINING PROTEIN-RELATED"/>
    <property type="match status" value="1"/>
</dbReference>
<dbReference type="EMBL" id="JAINUG010000112">
    <property type="protein sequence ID" value="KAJ8395879.1"/>
    <property type="molecule type" value="Genomic_DNA"/>
</dbReference>
<evidence type="ECO:0000313" key="2">
    <source>
        <dbReference type="EMBL" id="KAJ8395879.1"/>
    </source>
</evidence>
<dbReference type="InterPro" id="IPR029060">
    <property type="entry name" value="PIN-like_dom_sf"/>
</dbReference>
<comment type="caution">
    <text evidence="2">The sequence shown here is derived from an EMBL/GenBank/DDBJ whole genome shotgun (WGS) entry which is preliminary data.</text>
</comment>
<evidence type="ECO:0000313" key="3">
    <source>
        <dbReference type="Proteomes" id="UP001221898"/>
    </source>
</evidence>
<dbReference type="PANTHER" id="PTHR46704:SF1">
    <property type="entry name" value="TELOMERE LENGTH REGULATION PROTEIN TEL2 HOMOLOG"/>
    <property type="match status" value="1"/>
</dbReference>
<feature type="region of interest" description="Disordered" evidence="1">
    <location>
        <begin position="940"/>
        <end position="971"/>
    </location>
</feature>
<gene>
    <name evidence="2" type="ORF">AAFF_G00027620</name>
</gene>
<reference evidence="2" key="1">
    <citation type="journal article" date="2023" name="Science">
        <title>Genome structures resolve the early diversification of teleost fishes.</title>
        <authorList>
            <person name="Parey E."/>
            <person name="Louis A."/>
            <person name="Montfort J."/>
            <person name="Bouchez O."/>
            <person name="Roques C."/>
            <person name="Iampietro C."/>
            <person name="Lluch J."/>
            <person name="Castinel A."/>
            <person name="Donnadieu C."/>
            <person name="Desvignes T."/>
            <person name="Floi Bucao C."/>
            <person name="Jouanno E."/>
            <person name="Wen M."/>
            <person name="Mejri S."/>
            <person name="Dirks R."/>
            <person name="Jansen H."/>
            <person name="Henkel C."/>
            <person name="Chen W.J."/>
            <person name="Zahm M."/>
            <person name="Cabau C."/>
            <person name="Klopp C."/>
            <person name="Thompson A.W."/>
            <person name="Robinson-Rechavi M."/>
            <person name="Braasch I."/>
            <person name="Lecointre G."/>
            <person name="Bobe J."/>
            <person name="Postlethwait J.H."/>
            <person name="Berthelot C."/>
            <person name="Roest Crollius H."/>
            <person name="Guiguen Y."/>
        </authorList>
    </citation>
    <scope>NUCLEOTIDE SEQUENCE</scope>
    <source>
        <strain evidence="2">NC1722</strain>
    </source>
</reference>
<name>A0AAD7WH66_9TELE</name>
<keyword evidence="3" id="KW-1185">Reference proteome</keyword>
<feature type="compositionally biased region" description="Basic and acidic residues" evidence="1">
    <location>
        <begin position="951"/>
        <end position="971"/>
    </location>
</feature>
<dbReference type="SUPFAM" id="SSF88723">
    <property type="entry name" value="PIN domain-like"/>
    <property type="match status" value="1"/>
</dbReference>